<dbReference type="Proteomes" id="UP001302367">
    <property type="component" value="Chromosome 3"/>
</dbReference>
<reference evidence="9 11" key="2">
    <citation type="submission" date="2023-09" db="EMBL/GenBank/DDBJ databases">
        <title>Complete-Gapless Cercospora beticola genome.</title>
        <authorList>
            <person name="Wyatt N.A."/>
            <person name="Spanner R.E."/>
            <person name="Bolton M.D."/>
        </authorList>
    </citation>
    <scope>NUCLEOTIDE SEQUENCE [LARGE SCALE GENOMIC DNA]</scope>
    <source>
        <strain evidence="9">Cb09-40</strain>
    </source>
</reference>
<dbReference type="Gene3D" id="3.20.20.80">
    <property type="entry name" value="Glycosidases"/>
    <property type="match status" value="1"/>
</dbReference>
<dbReference type="AlphaFoldDB" id="A0A2G5I2M8"/>
<dbReference type="Gene3D" id="2.60.40.10">
    <property type="entry name" value="Immunoglobulins"/>
    <property type="match status" value="2"/>
</dbReference>
<accession>A0A2G5I2M8</accession>
<dbReference type="PANTHER" id="PTHR46323:SF2">
    <property type="entry name" value="BETA-GALACTOSIDASE"/>
    <property type="match status" value="1"/>
</dbReference>
<dbReference type="InterPro" id="IPR050347">
    <property type="entry name" value="Bact_Beta-galactosidase"/>
</dbReference>
<evidence type="ECO:0000256" key="6">
    <source>
        <dbReference type="ARBA" id="ARBA00032230"/>
    </source>
</evidence>
<keyword evidence="5" id="KW-0326">Glycosidase</keyword>
<dbReference type="SUPFAM" id="SSF51445">
    <property type="entry name" value="(Trans)glycosidases"/>
    <property type="match status" value="1"/>
</dbReference>
<dbReference type="GO" id="GO:0009341">
    <property type="term" value="C:beta-galactosidase complex"/>
    <property type="evidence" value="ECO:0007669"/>
    <property type="project" value="InterPro"/>
</dbReference>
<comment type="similarity">
    <text evidence="2">Belongs to the glycosyl hydrolase 2 family.</text>
</comment>
<evidence type="ECO:0000256" key="3">
    <source>
        <dbReference type="ARBA" id="ARBA00012756"/>
    </source>
</evidence>
<keyword evidence="4" id="KW-0378">Hydrolase</keyword>
<dbReference type="EMBL" id="LKMD01000101">
    <property type="protein sequence ID" value="PIA98752.1"/>
    <property type="molecule type" value="Genomic_DNA"/>
</dbReference>
<dbReference type="OrthoDB" id="408320at2759"/>
<dbReference type="Pfam" id="PF02929">
    <property type="entry name" value="Bgal_small_N"/>
    <property type="match status" value="1"/>
</dbReference>
<dbReference type="InterPro" id="IPR006103">
    <property type="entry name" value="Glyco_hydro_2_cat"/>
</dbReference>
<dbReference type="PANTHER" id="PTHR46323">
    <property type="entry name" value="BETA-GALACTOSIDASE"/>
    <property type="match status" value="1"/>
</dbReference>
<gene>
    <name evidence="8" type="ORF">CB0940_03754</name>
    <name evidence="9" type="ORF">RHO25_005570</name>
</gene>
<evidence type="ECO:0000256" key="2">
    <source>
        <dbReference type="ARBA" id="ARBA00007401"/>
    </source>
</evidence>
<evidence type="ECO:0000313" key="11">
    <source>
        <dbReference type="Proteomes" id="UP001302367"/>
    </source>
</evidence>
<reference evidence="8 10" key="1">
    <citation type="submission" date="2015-10" db="EMBL/GenBank/DDBJ databases">
        <title>The cercosporin biosynthetic gene cluster was horizontally transferred to several fungal lineages and shown to be expanded in Cercospora beticola based on microsynteny with recipient genomes.</title>
        <authorList>
            <person name="De Jonge R."/>
            <person name="Ebert M.K."/>
            <person name="Suttle J.C."/>
            <person name="Jurick Ii W.M."/>
            <person name="Secor G.A."/>
            <person name="Thomma B.P."/>
            <person name="Van De Peer Y."/>
            <person name="Bolton M.D."/>
        </authorList>
    </citation>
    <scope>NUCLEOTIDE SEQUENCE [LARGE SCALE GENOMIC DNA]</scope>
    <source>
        <strain evidence="8 10">09-40</strain>
    </source>
</reference>
<dbReference type="InterPro" id="IPR008979">
    <property type="entry name" value="Galactose-bd-like_sf"/>
</dbReference>
<dbReference type="Pfam" id="PF02836">
    <property type="entry name" value="Glyco_hydro_2_C"/>
    <property type="match status" value="1"/>
</dbReference>
<dbReference type="SUPFAM" id="SSF49303">
    <property type="entry name" value="beta-Galactosidase/glucuronidase domain"/>
    <property type="match status" value="2"/>
</dbReference>
<evidence type="ECO:0000259" key="7">
    <source>
        <dbReference type="SMART" id="SM01038"/>
    </source>
</evidence>
<dbReference type="InterPro" id="IPR036156">
    <property type="entry name" value="Beta-gal/glucu_dom_sf"/>
</dbReference>
<dbReference type="Proteomes" id="UP000230605">
    <property type="component" value="Chromosome 3"/>
</dbReference>
<dbReference type="InterPro" id="IPR011013">
    <property type="entry name" value="Gal_mutarotase_sf_dom"/>
</dbReference>
<protein>
    <recommendedName>
        <fullName evidence="3">beta-galactosidase</fullName>
        <ecNumber evidence="3">3.2.1.23</ecNumber>
    </recommendedName>
    <alternativeName>
        <fullName evidence="6">Lactase</fullName>
    </alternativeName>
</protein>
<name>A0A2G5I2M8_CERBT</name>
<dbReference type="GO" id="GO:0030246">
    <property type="term" value="F:carbohydrate binding"/>
    <property type="evidence" value="ECO:0007669"/>
    <property type="project" value="InterPro"/>
</dbReference>
<keyword evidence="11" id="KW-1185">Reference proteome</keyword>
<comment type="catalytic activity">
    <reaction evidence="1">
        <text>Hydrolysis of terminal non-reducing beta-D-galactose residues in beta-D-galactosides.</text>
        <dbReference type="EC" id="3.2.1.23"/>
    </reaction>
</comment>
<dbReference type="PRINTS" id="PR00132">
    <property type="entry name" value="GLHYDRLASE2"/>
</dbReference>
<evidence type="ECO:0000313" key="9">
    <source>
        <dbReference type="EMBL" id="WPB00950.1"/>
    </source>
</evidence>
<dbReference type="InterPro" id="IPR006102">
    <property type="entry name" value="Ig-like_GH2"/>
</dbReference>
<feature type="domain" description="Beta galactosidase small chain/" evidence="7">
    <location>
        <begin position="753"/>
        <end position="1035"/>
    </location>
</feature>
<dbReference type="Pfam" id="PF02837">
    <property type="entry name" value="Glyco_hydro_2_N"/>
    <property type="match status" value="1"/>
</dbReference>
<dbReference type="Pfam" id="PF16353">
    <property type="entry name" value="LacZ_4"/>
    <property type="match status" value="1"/>
</dbReference>
<sequence>MGDIGVDSERRPDWANLSVLHRNTLAPRSNFFLYNNEQDALSRDTLKAKAVSLSGPWKFHLSNSPLEAPAGFEAATFDSSKWSDIAVPGMWQLQGFGRGPQYTNVQYPFFVDPPYPPYTDNETGSYLTTFQVPKAIQDHQLRLRFEGVDSGFHVYVNGKEVGYSQGARNPSEFDITDFVKLGEENSLAVRVYQFTDGSYIEDQDQWWLSGIFRDVFLLGFPKEARIEDLSVQTPLDKEYRDATLEVQAIVTGSGELTFNLSDASGKAVASKSVAKEDKATGTVSVSIPVQNPRKWTAETPYLYNLTVSLAGQHIVQRVGFRQVEHKDGLIKVNGKRVVFKGANRHEHHYLSGRTVPYEFMKQDLLLMKTHNLNAIRTSHQPSDVRLYDLCDELGLWVMDEADLECHGFETIADAALAPAEQALPFFERQSLTRGEAAKWTSDNPVWQEAYLDRAQHLVHRDKLHPSVIIWSLGNEAFYGQNHTAMTEWIHNYDPTRLVHYEPDLEAKHVDMHSRMYPEISDIIKFAEDKKTDKPLVLCEYIHAMGTGPGNIKEYIDAFYKYHALQGGWVWEWANHGLLTKTKDGKEFYGYGGDFGDFPNDYNFVMDGVLDSDHEPRSALIEYKKALEPVQIVSASLDEVEIINRLDFTTLDQFHVTWAEVDETGKKLQTGNLELPQCVQPYTTCKLALPAKATDPSRETFINLSFELKESTTWAEKGHEVALLQVPLSGPRPVSVGTKGNAALKAEGTATSLSITAQHAKWNVDLLRGRLQSWQKNGEELIAQPLEPTFYRAVTDNDAPRDGRDWKDRLLHLARLHTREAKWHQTEDGSVVVDLAQKFAPPVLSWSIDLQTQYTFSPSGTVKLNVKGNPTGQNLPKTLPRIGVTLGLPEAFDDVQWFGRGPGESYKDMKLSQTVDRYSSNVACLWAAPDFPQECSNRTDTRWVKLSSPKTNLTAQFVKSKDGDERHLFDFQASHYDVKDIDEAQHPNELDSKKKDYVILRLDADHHGLGTGSCGPRTLEQYALKTEPFEFTVILS</sequence>
<dbReference type="Gene3D" id="2.70.98.10">
    <property type="match status" value="1"/>
</dbReference>
<dbReference type="GO" id="GO:0005990">
    <property type="term" value="P:lactose catabolic process"/>
    <property type="evidence" value="ECO:0007669"/>
    <property type="project" value="TreeGrafter"/>
</dbReference>
<dbReference type="InterPro" id="IPR006101">
    <property type="entry name" value="Glyco_hydro_2"/>
</dbReference>
<dbReference type="SMART" id="SM01038">
    <property type="entry name" value="Bgal_small_N"/>
    <property type="match status" value="1"/>
</dbReference>
<dbReference type="SUPFAM" id="SSF49785">
    <property type="entry name" value="Galactose-binding domain-like"/>
    <property type="match status" value="1"/>
</dbReference>
<evidence type="ECO:0000256" key="5">
    <source>
        <dbReference type="ARBA" id="ARBA00023295"/>
    </source>
</evidence>
<dbReference type="Gene3D" id="2.60.120.260">
    <property type="entry name" value="Galactose-binding domain-like"/>
    <property type="match status" value="1"/>
</dbReference>
<dbReference type="InterPro" id="IPR013783">
    <property type="entry name" value="Ig-like_fold"/>
</dbReference>
<dbReference type="SUPFAM" id="SSF74650">
    <property type="entry name" value="Galactose mutarotase-like"/>
    <property type="match status" value="1"/>
</dbReference>
<dbReference type="EMBL" id="CP134186">
    <property type="protein sequence ID" value="WPB00950.1"/>
    <property type="molecule type" value="Genomic_DNA"/>
</dbReference>
<dbReference type="FunFam" id="3.20.20.80:FF:000018">
    <property type="entry name" value="Beta-galactosidase"/>
    <property type="match status" value="1"/>
</dbReference>
<proteinExistence type="inferred from homology"/>
<organism evidence="8 10">
    <name type="scientific">Cercospora beticola</name>
    <name type="common">Sugarbeet leaf spot fungus</name>
    <dbReference type="NCBI Taxonomy" id="122368"/>
    <lineage>
        <taxon>Eukaryota</taxon>
        <taxon>Fungi</taxon>
        <taxon>Dikarya</taxon>
        <taxon>Ascomycota</taxon>
        <taxon>Pezizomycotina</taxon>
        <taxon>Dothideomycetes</taxon>
        <taxon>Dothideomycetidae</taxon>
        <taxon>Mycosphaerellales</taxon>
        <taxon>Mycosphaerellaceae</taxon>
        <taxon>Cercospora</taxon>
    </lineage>
</organism>
<dbReference type="InterPro" id="IPR004199">
    <property type="entry name" value="B-gal_small/dom_5"/>
</dbReference>
<dbReference type="Pfam" id="PF00703">
    <property type="entry name" value="Glyco_hydro_2"/>
    <property type="match status" value="1"/>
</dbReference>
<dbReference type="InterPro" id="IPR014718">
    <property type="entry name" value="GH-type_carb-bd"/>
</dbReference>
<dbReference type="InterPro" id="IPR006104">
    <property type="entry name" value="Glyco_hydro_2_N"/>
</dbReference>
<dbReference type="GO" id="GO:0004565">
    <property type="term" value="F:beta-galactosidase activity"/>
    <property type="evidence" value="ECO:0007669"/>
    <property type="project" value="UniProtKB-EC"/>
</dbReference>
<dbReference type="InterPro" id="IPR032312">
    <property type="entry name" value="LacZ_4"/>
</dbReference>
<evidence type="ECO:0000256" key="1">
    <source>
        <dbReference type="ARBA" id="ARBA00001412"/>
    </source>
</evidence>
<evidence type="ECO:0000256" key="4">
    <source>
        <dbReference type="ARBA" id="ARBA00022801"/>
    </source>
</evidence>
<dbReference type="InterPro" id="IPR017853">
    <property type="entry name" value="GH"/>
</dbReference>
<dbReference type="EC" id="3.2.1.23" evidence="3"/>
<evidence type="ECO:0000313" key="10">
    <source>
        <dbReference type="Proteomes" id="UP000230605"/>
    </source>
</evidence>
<evidence type="ECO:0000313" key="8">
    <source>
        <dbReference type="EMBL" id="PIA98752.1"/>
    </source>
</evidence>